<name>A0A239K4L6_9BACT</name>
<dbReference type="EMBL" id="FZOU01000004">
    <property type="protein sequence ID" value="SNT12064.1"/>
    <property type="molecule type" value="Genomic_DNA"/>
</dbReference>
<keyword evidence="3" id="KW-1185">Reference proteome</keyword>
<proteinExistence type="predicted"/>
<dbReference type="InterPro" id="IPR046217">
    <property type="entry name" value="DUF6250"/>
</dbReference>
<evidence type="ECO:0000313" key="3">
    <source>
        <dbReference type="Proteomes" id="UP000198356"/>
    </source>
</evidence>
<organism evidence="2 3">
    <name type="scientific">Granulicella rosea</name>
    <dbReference type="NCBI Taxonomy" id="474952"/>
    <lineage>
        <taxon>Bacteria</taxon>
        <taxon>Pseudomonadati</taxon>
        <taxon>Acidobacteriota</taxon>
        <taxon>Terriglobia</taxon>
        <taxon>Terriglobales</taxon>
        <taxon>Acidobacteriaceae</taxon>
        <taxon>Granulicella</taxon>
    </lineage>
</organism>
<feature type="domain" description="DUF6250" evidence="1">
    <location>
        <begin position="16"/>
        <end position="183"/>
    </location>
</feature>
<dbReference type="Proteomes" id="UP000198356">
    <property type="component" value="Unassembled WGS sequence"/>
</dbReference>
<dbReference type="Pfam" id="PF19763">
    <property type="entry name" value="DUF6250"/>
    <property type="match status" value="1"/>
</dbReference>
<dbReference type="Gene3D" id="2.60.120.200">
    <property type="match status" value="1"/>
</dbReference>
<sequence>MEKPGFVTAKRGTLDIDVPEGVTVWLRQPLDGPVMIQYEATVVSAGGPNDRVSDLNSFWMATDPRSPADLFAQPRTGAFAQYNSLRMYYVGLGGNANTTTRFRRYIGAATDRPLLPENDLSVARDPSKGIFANKPQLITLIASGTLIQYWRDDKKIFEMTDAEPYTHGWFGLRTTRNHMRVRHLRVIRLNER</sequence>
<gene>
    <name evidence="2" type="ORF">SAMN05421770_104258</name>
</gene>
<accession>A0A239K4L6</accession>
<reference evidence="2 3" key="1">
    <citation type="submission" date="2017-06" db="EMBL/GenBank/DDBJ databases">
        <authorList>
            <person name="Kim H.J."/>
            <person name="Triplett B.A."/>
        </authorList>
    </citation>
    <scope>NUCLEOTIDE SEQUENCE [LARGE SCALE GENOMIC DNA]</scope>
    <source>
        <strain evidence="2 3">DSM 18704</strain>
    </source>
</reference>
<protein>
    <recommendedName>
        <fullName evidence="1">DUF6250 domain-containing protein</fullName>
    </recommendedName>
</protein>
<evidence type="ECO:0000313" key="2">
    <source>
        <dbReference type="EMBL" id="SNT12064.1"/>
    </source>
</evidence>
<evidence type="ECO:0000259" key="1">
    <source>
        <dbReference type="Pfam" id="PF19763"/>
    </source>
</evidence>
<dbReference type="AlphaFoldDB" id="A0A239K4L6"/>